<evidence type="ECO:0000256" key="3">
    <source>
        <dbReference type="RuleBase" id="RU003560"/>
    </source>
</evidence>
<dbReference type="InterPro" id="IPR015424">
    <property type="entry name" value="PyrdxlP-dep_Trfase"/>
</dbReference>
<dbReference type="Pfam" id="PF00202">
    <property type="entry name" value="Aminotran_3"/>
    <property type="match status" value="1"/>
</dbReference>
<dbReference type="InterPro" id="IPR015422">
    <property type="entry name" value="PyrdxlP-dep_Trfase_small"/>
</dbReference>
<evidence type="ECO:0000313" key="5">
    <source>
        <dbReference type="Proteomes" id="UP000001294"/>
    </source>
</evidence>
<sequence>MPSLTTADPLLGPHSHPQLVTALKSARETFTAANPESRLAYSEATRYFPGGNTRTLLHSLPFPLTFQSAHSCYLTSVDNATYIDFCSEYTSGLFGHSHPVIKNAIEAVLTTGWNYGGLNDRERHFAKLVCERFHLDKVRFTNSGTEASMMAIAAAMNFTNRDRILVFTNGFHGSTINFPTPAPAKSIVLPLKFVVAPFNDIEGTKGIISRQPEHSLAAIFVEPVQGAGGAIPASVEFLRFLREAATASSAVYIIDETMTSRLAYHGWSYKMGIEADLMTLGKWIGGGMTFGAFGGREDIMSQFGQNTGSLAHSGTFNNNVFSMTAGLAGLQLIDESAIERVNTLGDEMRLQLQEILRRHGVYDSGTTTTEAVPRMYVRGLGSMLAVHFSGQYALIFKGLFFHHLLTHGIYIASRGFISLSIEITQDHVQRFAEAFERFVALYAAFLLVEEQAGKVNSQL</sequence>
<name>B6QDX1_TALMQ</name>
<evidence type="ECO:0000313" key="4">
    <source>
        <dbReference type="EMBL" id="EEA23842.1"/>
    </source>
</evidence>
<dbReference type="HOGENOM" id="CLU_016922_1_2_1"/>
<comment type="similarity">
    <text evidence="3">Belongs to the class-III pyridoxal-phosphate-dependent aminotransferase family.</text>
</comment>
<evidence type="ECO:0000256" key="1">
    <source>
        <dbReference type="ARBA" id="ARBA00001933"/>
    </source>
</evidence>
<dbReference type="VEuPathDB" id="FungiDB:PMAA_078690"/>
<evidence type="ECO:0000256" key="2">
    <source>
        <dbReference type="ARBA" id="ARBA00022898"/>
    </source>
</evidence>
<proteinExistence type="inferred from homology"/>
<keyword evidence="5" id="KW-1185">Reference proteome</keyword>
<organism evidence="4 5">
    <name type="scientific">Talaromyces marneffei (strain ATCC 18224 / CBS 334.59 / QM 7333)</name>
    <name type="common">Penicillium marneffei</name>
    <dbReference type="NCBI Taxonomy" id="441960"/>
    <lineage>
        <taxon>Eukaryota</taxon>
        <taxon>Fungi</taxon>
        <taxon>Dikarya</taxon>
        <taxon>Ascomycota</taxon>
        <taxon>Pezizomycotina</taxon>
        <taxon>Eurotiomycetes</taxon>
        <taxon>Eurotiomycetidae</taxon>
        <taxon>Eurotiales</taxon>
        <taxon>Trichocomaceae</taxon>
        <taxon>Talaromyces</taxon>
        <taxon>Talaromyces sect. Talaromyces</taxon>
    </lineage>
</organism>
<protein>
    <submittedName>
        <fullName evidence="4">Glutamate-1-semialdehyde 2,1-aminomutase, putative</fullName>
    </submittedName>
</protein>
<dbReference type="GO" id="GO:0030170">
    <property type="term" value="F:pyridoxal phosphate binding"/>
    <property type="evidence" value="ECO:0007669"/>
    <property type="project" value="InterPro"/>
</dbReference>
<dbReference type="PANTHER" id="PTHR43713">
    <property type="entry name" value="GLUTAMATE-1-SEMIALDEHYDE 2,1-AMINOMUTASE"/>
    <property type="match status" value="1"/>
</dbReference>
<comment type="cofactor">
    <cofactor evidence="1">
        <name>pyridoxal 5'-phosphate</name>
        <dbReference type="ChEBI" id="CHEBI:597326"/>
    </cofactor>
</comment>
<dbReference type="AlphaFoldDB" id="B6QDX1"/>
<dbReference type="OrthoDB" id="425114at2759"/>
<keyword evidence="2 3" id="KW-0663">Pyridoxal phosphate</keyword>
<dbReference type="InterPro" id="IPR015421">
    <property type="entry name" value="PyrdxlP-dep_Trfase_major"/>
</dbReference>
<dbReference type="Gene3D" id="3.90.1150.10">
    <property type="entry name" value="Aspartate Aminotransferase, domain 1"/>
    <property type="match status" value="1"/>
</dbReference>
<dbReference type="Proteomes" id="UP000001294">
    <property type="component" value="Unassembled WGS sequence"/>
</dbReference>
<dbReference type="PhylomeDB" id="B6QDX1"/>
<dbReference type="PANTHER" id="PTHR43713:SF3">
    <property type="entry name" value="GLUTAMATE-1-SEMIALDEHYDE 2,1-AMINOMUTASE 1, CHLOROPLASTIC-RELATED"/>
    <property type="match status" value="1"/>
</dbReference>
<dbReference type="EMBL" id="DS995901">
    <property type="protein sequence ID" value="EEA23842.1"/>
    <property type="molecule type" value="Genomic_DNA"/>
</dbReference>
<dbReference type="SUPFAM" id="SSF53383">
    <property type="entry name" value="PLP-dependent transferases"/>
    <property type="match status" value="1"/>
</dbReference>
<dbReference type="InterPro" id="IPR005814">
    <property type="entry name" value="Aminotrans_3"/>
</dbReference>
<gene>
    <name evidence="4" type="ORF">PMAA_078690</name>
</gene>
<dbReference type="GO" id="GO:0008483">
    <property type="term" value="F:transaminase activity"/>
    <property type="evidence" value="ECO:0007669"/>
    <property type="project" value="InterPro"/>
</dbReference>
<dbReference type="Gene3D" id="3.40.640.10">
    <property type="entry name" value="Type I PLP-dependent aspartate aminotransferase-like (Major domain)"/>
    <property type="match status" value="1"/>
</dbReference>
<accession>B6QDX1</accession>
<dbReference type="STRING" id="441960.B6QDX1"/>
<reference evidence="5" key="1">
    <citation type="journal article" date="2015" name="Genome Announc.">
        <title>Genome sequence of the AIDS-associated pathogen Penicillium marneffei (ATCC18224) and its near taxonomic relative Talaromyces stipitatus (ATCC10500).</title>
        <authorList>
            <person name="Nierman W.C."/>
            <person name="Fedorova-Abrams N.D."/>
            <person name="Andrianopoulos A."/>
        </authorList>
    </citation>
    <scope>NUCLEOTIDE SEQUENCE [LARGE SCALE GENOMIC DNA]</scope>
    <source>
        <strain evidence="5">ATCC 18224 / CBS 334.59 / QM 7333</strain>
    </source>
</reference>